<dbReference type="InterPro" id="IPR027417">
    <property type="entry name" value="P-loop_NTPase"/>
</dbReference>
<evidence type="ECO:0000313" key="1">
    <source>
        <dbReference type="EMBL" id="KAL2884613.1"/>
    </source>
</evidence>
<comment type="caution">
    <text evidence="1">The sequence shown here is derived from an EMBL/GenBank/DDBJ whole genome shotgun (WGS) entry which is preliminary data.</text>
</comment>
<dbReference type="EMBL" id="JABSNW010000010">
    <property type="protein sequence ID" value="KAL2884613.1"/>
    <property type="molecule type" value="Genomic_DNA"/>
</dbReference>
<proteinExistence type="predicted"/>
<sequence length="873" mass="98757">MSAATEEPDLKQFDPFEMATPAAVDLPFSKTLTFTSFKEVCRYANWPEDFQFRSGFTLYSPNALDMDVDVSQMSLHIIESTAAQFPEFKRTLQALEILIGSANLKNFKIHLALRSNFEDWASRRVFSADAVENILIPEVKLTICQAKECTKKDFHSSTPEFRQEARNAFKAPERAHHGHQLGSAKLCQTLVNYHRQFSLEKDAYLSPHTSIVAPPGIGKTYTVSQLAVQHGKYVIYLNFAPKTSNGFPGRSPYASLILSAFDTVDHLETFLEQRERMESLWSLIVEALLHLARLARTFGIGPEEFFDYQTGEDYAKQQDLIKNSLEFAIRNPPFSHKSDQEANWVPFDNYCKSIFTSAGYKTKDDGENNAAAPDSSMPSLQFVLCIDEAWDLLTVATDPQKPKPLFRALQTALWSSATGGEDTFFGVFLNTAPVISKTSTAVAHEPSQKIPINEHPNAVSFPPVYEIFTRGIFASPTPAQLTSPNTHWRDVATLGLPVWGALLQQGSTLKNVFQLSQEKYGPGRTGPQSDDQTVALLTLLAYRIPFIVCDPCLVKKFVSGWMQNLAYASGDREDLILLQPTDPMLALVAREHGVTMKPYFVKMLQVFINELSRGRINVREASEFVAGIVLLLGFDSTSQGRYLKPIPLQDFLASLFRRHFVLDLLSHSFKYEQHELRDMLLNGQVFFNRIQNRVTTPKMVDLYNMYRSCTACYLPTSFKKANILIPVWVPETKWRKGRFGCILVLVRNQEDHSATPMKQDYAYRHTSDAFDKLGFDDDVPIIGLMTCLQGEICSTDVREPSKNSRNNIGVILCFGLDRKEHPMFDGPYNDPLKDLKKSVLSWLGILQFDVNTHEPEEDMEGNELVKFETEFYP</sequence>
<dbReference type="GeneID" id="98121586"/>
<keyword evidence="2" id="KW-1185">Reference proteome</keyword>
<organism evidence="1 2">
    <name type="scientific">Ceratocystis lukuohia</name>
    <dbReference type="NCBI Taxonomy" id="2019550"/>
    <lineage>
        <taxon>Eukaryota</taxon>
        <taxon>Fungi</taxon>
        <taxon>Dikarya</taxon>
        <taxon>Ascomycota</taxon>
        <taxon>Pezizomycotina</taxon>
        <taxon>Sordariomycetes</taxon>
        <taxon>Hypocreomycetidae</taxon>
        <taxon>Microascales</taxon>
        <taxon>Ceratocystidaceae</taxon>
        <taxon>Ceratocystis</taxon>
    </lineage>
</organism>
<accession>A0ABR4M8P2</accession>
<dbReference type="PANTHER" id="PTHR33266">
    <property type="entry name" value="CHROMOSOME 15, WHOLE GENOME SHOTGUN SEQUENCE"/>
    <property type="match status" value="1"/>
</dbReference>
<dbReference type="RefSeq" id="XP_070855794.1">
    <property type="nucleotide sequence ID" value="XM_071001698.1"/>
</dbReference>
<reference evidence="1 2" key="1">
    <citation type="submission" date="2020-05" db="EMBL/GenBank/DDBJ databases">
        <title>Ceratocystis lukuohia genome.</title>
        <authorList>
            <person name="Harrington T.C."/>
            <person name="Kim K."/>
            <person name="Mayers C.G."/>
        </authorList>
    </citation>
    <scope>NUCLEOTIDE SEQUENCE [LARGE SCALE GENOMIC DNA]</scope>
    <source>
        <strain evidence="1 2">C4212</strain>
    </source>
</reference>
<gene>
    <name evidence="1" type="ORF">HOO65_100017</name>
</gene>
<evidence type="ECO:0000313" key="2">
    <source>
        <dbReference type="Proteomes" id="UP001610728"/>
    </source>
</evidence>
<protein>
    <recommendedName>
        <fullName evidence="3">AAA+ ATPase domain-containing protein</fullName>
    </recommendedName>
</protein>
<dbReference type="SUPFAM" id="SSF52540">
    <property type="entry name" value="P-loop containing nucleoside triphosphate hydrolases"/>
    <property type="match status" value="1"/>
</dbReference>
<evidence type="ECO:0008006" key="3">
    <source>
        <dbReference type="Google" id="ProtNLM"/>
    </source>
</evidence>
<dbReference type="PANTHER" id="PTHR33266:SF1">
    <property type="entry name" value="F-BOX DOMAIN-CONTAINING PROTEIN"/>
    <property type="match status" value="1"/>
</dbReference>
<dbReference type="Proteomes" id="UP001610728">
    <property type="component" value="Unassembled WGS sequence"/>
</dbReference>
<name>A0ABR4M8P2_9PEZI</name>